<dbReference type="KEGG" id="crq:GCK72_013973"/>
<comment type="caution">
    <text evidence="1">The sequence shown here is derived from an EMBL/GenBank/DDBJ whole genome shotgun (WGS) entry which is preliminary data.</text>
</comment>
<reference evidence="1 2" key="1">
    <citation type="submission" date="2019-12" db="EMBL/GenBank/DDBJ databases">
        <title>Chromosome-level assembly of the Caenorhabditis remanei genome.</title>
        <authorList>
            <person name="Teterina A.A."/>
            <person name="Willis J.H."/>
            <person name="Phillips P.C."/>
        </authorList>
    </citation>
    <scope>NUCLEOTIDE SEQUENCE [LARGE SCALE GENOMIC DNA]</scope>
    <source>
        <strain evidence="1 2">PX506</strain>
        <tissue evidence="1">Whole organism</tissue>
    </source>
</reference>
<protein>
    <submittedName>
        <fullName evidence="1">Uncharacterized protein</fullName>
    </submittedName>
</protein>
<accession>A0A6A5GQP4</accession>
<gene>
    <name evidence="1" type="ORF">GCK72_013973</name>
</gene>
<dbReference type="EMBL" id="WUAV01000004">
    <property type="protein sequence ID" value="KAF1757517.1"/>
    <property type="molecule type" value="Genomic_DNA"/>
</dbReference>
<proteinExistence type="predicted"/>
<sequence length="511" mass="59010">MGKNKKNSSSLQTPWKKIEVDFNGEKSLINGADVFEEIDVQELESKILHPLLKSGASFEAVLSRIIEWKGYLQPRSECLYSELDSKIKEEFEHIRVTLPQPFDEYQWQELETITEIDLNKTPISINGIPASTITICNSLRILLKDLNVNARSVEVFPFEVDSFGLPPINCKKIWNPLIWLRLEIEKKIKEFCQNDLPIINQLVTSLDLAPKEGHFEKLAVTSFFLEKTADNLDYSKSDNKDKFMSDLQMMFGTTKVDELTMVLPDILMAYSEELVERVMQVSYFIPFELFRLMFLCWQPKVLRLRLRSEACSSIEDAARIEWDDEDVFTSTTLFNCPLFDRCEPVSLGDESEILECSLIVETTGSRLFDPIYNEKNFDTVGRDFLILFPMHTILIKKTVTLKSGASVKTQLKQQIDFIVNTFFCNAEEHQERVVHYELVFANSREVQMSVVRKCIPQTANKRKIGVNYNVEQDTKSLFNKYGSSQEGKYLFVSFFDIENQVIVDVKIILTS</sequence>
<name>A0A6A5GQP4_CAERE</name>
<organism evidence="1 2">
    <name type="scientific">Caenorhabditis remanei</name>
    <name type="common">Caenorhabditis vulgaris</name>
    <dbReference type="NCBI Taxonomy" id="31234"/>
    <lineage>
        <taxon>Eukaryota</taxon>
        <taxon>Metazoa</taxon>
        <taxon>Ecdysozoa</taxon>
        <taxon>Nematoda</taxon>
        <taxon>Chromadorea</taxon>
        <taxon>Rhabditida</taxon>
        <taxon>Rhabditina</taxon>
        <taxon>Rhabditomorpha</taxon>
        <taxon>Rhabditoidea</taxon>
        <taxon>Rhabditidae</taxon>
        <taxon>Peloderinae</taxon>
        <taxon>Caenorhabditis</taxon>
    </lineage>
</organism>
<dbReference type="CTD" id="9828355"/>
<dbReference type="RefSeq" id="XP_003108032.2">
    <property type="nucleotide sequence ID" value="XM_003107984.2"/>
</dbReference>
<dbReference type="AlphaFoldDB" id="A0A6A5GQP4"/>
<evidence type="ECO:0000313" key="1">
    <source>
        <dbReference type="EMBL" id="KAF1757517.1"/>
    </source>
</evidence>
<evidence type="ECO:0000313" key="2">
    <source>
        <dbReference type="Proteomes" id="UP000483820"/>
    </source>
</evidence>
<dbReference type="Proteomes" id="UP000483820">
    <property type="component" value="Chromosome IV"/>
</dbReference>
<dbReference type="GeneID" id="9828355"/>